<keyword evidence="1" id="KW-1133">Transmembrane helix</keyword>
<dbReference type="PANTHER" id="PTHR38225">
    <property type="entry name" value="PROTEIN, PUTATIVE-RELATED"/>
    <property type="match status" value="1"/>
</dbReference>
<dbReference type="PANTHER" id="PTHR38225:SF4">
    <property type="entry name" value="PROTEIN, PUTATIVE-RELATED"/>
    <property type="match status" value="1"/>
</dbReference>
<dbReference type="OrthoDB" id="1667576at2759"/>
<dbReference type="Gramene" id="mRNA:HanXRQr2_Chr09g0395001">
    <property type="protein sequence ID" value="mRNA:HanXRQr2_Chr09g0395001"/>
    <property type="gene ID" value="HanXRQr2_Chr09g0395001"/>
</dbReference>
<evidence type="ECO:0000313" key="4">
    <source>
        <dbReference type="Proteomes" id="UP000215914"/>
    </source>
</evidence>
<dbReference type="OMA" id="TCFGGTL"/>
<keyword evidence="1" id="KW-0472">Membrane</keyword>
<protein>
    <submittedName>
        <fullName evidence="3">Uncharacterized protein</fullName>
    </submittedName>
</protein>
<dbReference type="InParanoid" id="A0A251TXJ3"/>
<accession>A0A251TXJ3</accession>
<sequence>MLMSTPSSASAMVLPLRKEHKACTRLDVKAQSLRDEGRSSNLVDSNIKLLKERIEVMRAKERLQRSHIPYGWDYASKHIQKRPKKQPEFLQTIALMCGASSLSIFIGTVFLCIFSIVVHLQV</sequence>
<keyword evidence="1" id="KW-0812">Transmembrane</keyword>
<evidence type="ECO:0000313" key="3">
    <source>
        <dbReference type="EMBL" id="OTG15624.1"/>
    </source>
</evidence>
<evidence type="ECO:0000256" key="1">
    <source>
        <dbReference type="SAM" id="Phobius"/>
    </source>
</evidence>
<name>A0A251TXJ3_HELAN</name>
<reference evidence="2 4" key="1">
    <citation type="journal article" date="2017" name="Nature">
        <title>The sunflower genome provides insights into oil metabolism, flowering and Asterid evolution.</title>
        <authorList>
            <person name="Badouin H."/>
            <person name="Gouzy J."/>
            <person name="Grassa C.J."/>
            <person name="Murat F."/>
            <person name="Staton S.E."/>
            <person name="Cottret L."/>
            <person name="Lelandais-Briere C."/>
            <person name="Owens G.L."/>
            <person name="Carrere S."/>
            <person name="Mayjonade B."/>
            <person name="Legrand L."/>
            <person name="Gill N."/>
            <person name="Kane N.C."/>
            <person name="Bowers J.E."/>
            <person name="Hubner S."/>
            <person name="Bellec A."/>
            <person name="Berard A."/>
            <person name="Berges H."/>
            <person name="Blanchet N."/>
            <person name="Boniface M.C."/>
            <person name="Brunel D."/>
            <person name="Catrice O."/>
            <person name="Chaidir N."/>
            <person name="Claudel C."/>
            <person name="Donnadieu C."/>
            <person name="Faraut T."/>
            <person name="Fievet G."/>
            <person name="Helmstetter N."/>
            <person name="King M."/>
            <person name="Knapp S.J."/>
            <person name="Lai Z."/>
            <person name="Le Paslier M.C."/>
            <person name="Lippi Y."/>
            <person name="Lorenzon L."/>
            <person name="Mandel J.R."/>
            <person name="Marage G."/>
            <person name="Marchand G."/>
            <person name="Marquand E."/>
            <person name="Bret-Mestries E."/>
            <person name="Morien E."/>
            <person name="Nambeesan S."/>
            <person name="Nguyen T."/>
            <person name="Pegot-Espagnet P."/>
            <person name="Pouilly N."/>
            <person name="Raftis F."/>
            <person name="Sallet E."/>
            <person name="Schiex T."/>
            <person name="Thomas J."/>
            <person name="Vandecasteele C."/>
            <person name="Vares D."/>
            <person name="Vear F."/>
            <person name="Vautrin S."/>
            <person name="Crespi M."/>
            <person name="Mangin B."/>
            <person name="Burke J.M."/>
            <person name="Salse J."/>
            <person name="Munos S."/>
            <person name="Vincourt P."/>
            <person name="Rieseberg L.H."/>
            <person name="Langlade N.B."/>
        </authorList>
    </citation>
    <scope>NUCLEOTIDE SEQUENCE [LARGE SCALE GENOMIC DNA]</scope>
    <source>
        <strain evidence="4">cv. SF193</strain>
        <tissue evidence="2">Leaves</tissue>
    </source>
</reference>
<reference evidence="3" key="2">
    <citation type="submission" date="2017-02" db="EMBL/GenBank/DDBJ databases">
        <title>Sunflower complete genome.</title>
        <authorList>
            <person name="Langlade N."/>
            <person name="Munos S."/>
        </authorList>
    </citation>
    <scope>NUCLEOTIDE SEQUENCE [LARGE SCALE GENOMIC DNA]</scope>
    <source>
        <tissue evidence="3">Leaves</tissue>
    </source>
</reference>
<dbReference type="EMBL" id="CM007898">
    <property type="protein sequence ID" value="OTG15624.1"/>
    <property type="molecule type" value="Genomic_DNA"/>
</dbReference>
<dbReference type="EMBL" id="MNCJ02000324">
    <property type="protein sequence ID" value="KAF5791459.1"/>
    <property type="molecule type" value="Genomic_DNA"/>
</dbReference>
<evidence type="ECO:0000313" key="2">
    <source>
        <dbReference type="EMBL" id="KAF5791459.1"/>
    </source>
</evidence>
<organism evidence="3 4">
    <name type="scientific">Helianthus annuus</name>
    <name type="common">Common sunflower</name>
    <dbReference type="NCBI Taxonomy" id="4232"/>
    <lineage>
        <taxon>Eukaryota</taxon>
        <taxon>Viridiplantae</taxon>
        <taxon>Streptophyta</taxon>
        <taxon>Embryophyta</taxon>
        <taxon>Tracheophyta</taxon>
        <taxon>Spermatophyta</taxon>
        <taxon>Magnoliopsida</taxon>
        <taxon>eudicotyledons</taxon>
        <taxon>Gunneridae</taxon>
        <taxon>Pentapetalae</taxon>
        <taxon>asterids</taxon>
        <taxon>campanulids</taxon>
        <taxon>Asterales</taxon>
        <taxon>Asteraceae</taxon>
        <taxon>Asteroideae</taxon>
        <taxon>Heliantheae alliance</taxon>
        <taxon>Heliantheae</taxon>
        <taxon>Helianthus</taxon>
    </lineage>
</organism>
<feature type="transmembrane region" description="Helical" evidence="1">
    <location>
        <begin position="89"/>
        <end position="118"/>
    </location>
</feature>
<reference evidence="2" key="3">
    <citation type="submission" date="2020-06" db="EMBL/GenBank/DDBJ databases">
        <title>Helianthus annuus Genome sequencing and assembly Release 2.</title>
        <authorList>
            <person name="Gouzy J."/>
            <person name="Langlade N."/>
            <person name="Munos S."/>
        </authorList>
    </citation>
    <scope>NUCLEOTIDE SEQUENCE</scope>
    <source>
        <tissue evidence="2">Leaves</tissue>
    </source>
</reference>
<dbReference type="AlphaFoldDB" id="A0A251TXJ3"/>
<proteinExistence type="predicted"/>
<keyword evidence="4" id="KW-1185">Reference proteome</keyword>
<gene>
    <name evidence="3" type="ORF">HannXRQ_Chr09g0262421</name>
    <name evidence="2" type="ORF">HanXRQr2_Chr09g0395001</name>
</gene>
<dbReference type="Proteomes" id="UP000215914">
    <property type="component" value="Chromosome 9"/>
</dbReference>